<evidence type="ECO:0000313" key="3">
    <source>
        <dbReference type="Proteomes" id="UP001551695"/>
    </source>
</evidence>
<gene>
    <name evidence="2" type="ORF">AB0I48_09930</name>
</gene>
<dbReference type="PANTHER" id="PTHR43312">
    <property type="entry name" value="D-THREO-ALDOSE 1-DEHYDROGENASE"/>
    <property type="match status" value="1"/>
</dbReference>
<dbReference type="Gene3D" id="3.20.20.100">
    <property type="entry name" value="NADP-dependent oxidoreductase domain"/>
    <property type="match status" value="1"/>
</dbReference>
<dbReference type="InterPro" id="IPR023210">
    <property type="entry name" value="NADP_OxRdtase_dom"/>
</dbReference>
<comment type="caution">
    <text evidence="2">The sequence shown here is derived from an EMBL/GenBank/DDBJ whole genome shotgun (WGS) entry which is preliminary data.</text>
</comment>
<protein>
    <submittedName>
        <fullName evidence="2">Aldo/keto reductase</fullName>
    </submittedName>
</protein>
<dbReference type="PANTHER" id="PTHR43312:SF1">
    <property type="entry name" value="NADP-DEPENDENT OXIDOREDUCTASE DOMAIN-CONTAINING PROTEIN"/>
    <property type="match status" value="1"/>
</dbReference>
<dbReference type="Pfam" id="PF00248">
    <property type="entry name" value="Aldo_ket_red"/>
    <property type="match status" value="1"/>
</dbReference>
<evidence type="ECO:0000313" key="2">
    <source>
        <dbReference type="EMBL" id="MEV0707871.1"/>
    </source>
</evidence>
<dbReference type="InterPro" id="IPR053135">
    <property type="entry name" value="AKR2_Oxidoreductase"/>
</dbReference>
<keyword evidence="3" id="KW-1185">Reference proteome</keyword>
<feature type="domain" description="NADP-dependent oxidoreductase" evidence="1">
    <location>
        <begin position="23"/>
        <end position="296"/>
    </location>
</feature>
<dbReference type="CDD" id="cd19095">
    <property type="entry name" value="AKR_PA4992-like"/>
    <property type="match status" value="1"/>
</dbReference>
<accession>A0ABV3FR19</accession>
<dbReference type="Proteomes" id="UP001551695">
    <property type="component" value="Unassembled WGS sequence"/>
</dbReference>
<organism evidence="2 3">
    <name type="scientific">Nocardia aurea</name>
    <dbReference type="NCBI Taxonomy" id="2144174"/>
    <lineage>
        <taxon>Bacteria</taxon>
        <taxon>Bacillati</taxon>
        <taxon>Actinomycetota</taxon>
        <taxon>Actinomycetes</taxon>
        <taxon>Mycobacteriales</taxon>
        <taxon>Nocardiaceae</taxon>
        <taxon>Nocardia</taxon>
    </lineage>
</organism>
<reference evidence="2 3" key="1">
    <citation type="submission" date="2024-06" db="EMBL/GenBank/DDBJ databases">
        <title>The Natural Products Discovery Center: Release of the First 8490 Sequenced Strains for Exploring Actinobacteria Biosynthetic Diversity.</title>
        <authorList>
            <person name="Kalkreuter E."/>
            <person name="Kautsar S.A."/>
            <person name="Yang D."/>
            <person name="Bader C.D."/>
            <person name="Teijaro C.N."/>
            <person name="Fluegel L."/>
            <person name="Davis C.M."/>
            <person name="Simpson J.R."/>
            <person name="Lauterbach L."/>
            <person name="Steele A.D."/>
            <person name="Gui C."/>
            <person name="Meng S."/>
            <person name="Li G."/>
            <person name="Viehrig K."/>
            <person name="Ye F."/>
            <person name="Su P."/>
            <person name="Kiefer A.F."/>
            <person name="Nichols A."/>
            <person name="Cepeda A.J."/>
            <person name="Yan W."/>
            <person name="Fan B."/>
            <person name="Jiang Y."/>
            <person name="Adhikari A."/>
            <person name="Zheng C.-J."/>
            <person name="Schuster L."/>
            <person name="Cowan T.M."/>
            <person name="Smanski M.J."/>
            <person name="Chevrette M.G."/>
            <person name="De Carvalho L.P.S."/>
            <person name="Shen B."/>
        </authorList>
    </citation>
    <scope>NUCLEOTIDE SEQUENCE [LARGE SCALE GENOMIC DNA]</scope>
    <source>
        <strain evidence="2 3">NPDC050403</strain>
    </source>
</reference>
<dbReference type="SUPFAM" id="SSF51430">
    <property type="entry name" value="NAD(P)-linked oxidoreductase"/>
    <property type="match status" value="1"/>
</dbReference>
<proteinExistence type="predicted"/>
<dbReference type="RefSeq" id="WP_357781969.1">
    <property type="nucleotide sequence ID" value="NZ_JBFAKC010000004.1"/>
</dbReference>
<name>A0ABV3FR19_9NOCA</name>
<dbReference type="EMBL" id="JBFAKC010000004">
    <property type="protein sequence ID" value="MEV0707871.1"/>
    <property type="molecule type" value="Genomic_DNA"/>
</dbReference>
<sequence>MNAPSDAHTLRPLWESGPPVTFLGYGAMELRGGADVHRRPRPLAREVAHEALTTVLDEGITFIDTSIDYGLSEEIIGEAVSGRRDEYILATKAGCPLEHRPDAPPGLLPHDYSPEHIRRGVEQSLTRLRTDRVDLLQIHGSPSPEVLESHGTLETLIRLRDEGKVRAIGISSALPHLPAHLAIKELQTYQLPYSPFERALESFLDVAGERSAGVIVRGGVAQGLSRPKPTASGADVEPSSVSLDDLADGDSVPGLLLRLQLSNPNISTVIAGSANPDHIRANARAVRRGPLSEDVQAEAWRRIAAAGFTPDR</sequence>
<dbReference type="InterPro" id="IPR036812">
    <property type="entry name" value="NAD(P)_OxRdtase_dom_sf"/>
</dbReference>
<evidence type="ECO:0000259" key="1">
    <source>
        <dbReference type="Pfam" id="PF00248"/>
    </source>
</evidence>